<evidence type="ECO:0000313" key="1">
    <source>
        <dbReference type="EMBL" id="JAH14305.1"/>
    </source>
</evidence>
<name>A0A0E9QDB0_ANGAN</name>
<dbReference type="AlphaFoldDB" id="A0A0E9QDB0"/>
<reference evidence="1" key="1">
    <citation type="submission" date="2014-11" db="EMBL/GenBank/DDBJ databases">
        <authorList>
            <person name="Amaro Gonzalez C."/>
        </authorList>
    </citation>
    <scope>NUCLEOTIDE SEQUENCE</scope>
</reference>
<reference evidence="1" key="2">
    <citation type="journal article" date="2015" name="Fish Shellfish Immunol.">
        <title>Early steps in the European eel (Anguilla anguilla)-Vibrio vulnificus interaction in the gills: Role of the RtxA13 toxin.</title>
        <authorList>
            <person name="Callol A."/>
            <person name="Pajuelo D."/>
            <person name="Ebbesson L."/>
            <person name="Teles M."/>
            <person name="MacKenzie S."/>
            <person name="Amaro C."/>
        </authorList>
    </citation>
    <scope>NUCLEOTIDE SEQUENCE</scope>
</reference>
<dbReference type="EMBL" id="GBXM01094272">
    <property type="protein sequence ID" value="JAH14305.1"/>
    <property type="molecule type" value="Transcribed_RNA"/>
</dbReference>
<organism evidence="1">
    <name type="scientific">Anguilla anguilla</name>
    <name type="common">European freshwater eel</name>
    <name type="synonym">Muraena anguilla</name>
    <dbReference type="NCBI Taxonomy" id="7936"/>
    <lineage>
        <taxon>Eukaryota</taxon>
        <taxon>Metazoa</taxon>
        <taxon>Chordata</taxon>
        <taxon>Craniata</taxon>
        <taxon>Vertebrata</taxon>
        <taxon>Euteleostomi</taxon>
        <taxon>Actinopterygii</taxon>
        <taxon>Neopterygii</taxon>
        <taxon>Teleostei</taxon>
        <taxon>Anguilliformes</taxon>
        <taxon>Anguillidae</taxon>
        <taxon>Anguilla</taxon>
    </lineage>
</organism>
<sequence length="35" mass="4126">MILFFHCICIVRIRKPDNDYRLITSWPESLSPCAS</sequence>
<proteinExistence type="predicted"/>
<accession>A0A0E9QDB0</accession>
<protein>
    <submittedName>
        <fullName evidence="1">Uncharacterized protein</fullName>
    </submittedName>
</protein>